<evidence type="ECO:0000313" key="4">
    <source>
        <dbReference type="Proteomes" id="UP000294547"/>
    </source>
</evidence>
<dbReference type="InterPro" id="IPR013216">
    <property type="entry name" value="Methyltransf_11"/>
</dbReference>
<dbReference type="GO" id="GO:0008757">
    <property type="term" value="F:S-adenosylmethionine-dependent methyltransferase activity"/>
    <property type="evidence" value="ECO:0007669"/>
    <property type="project" value="InterPro"/>
</dbReference>
<evidence type="ECO:0000259" key="2">
    <source>
        <dbReference type="Pfam" id="PF08241"/>
    </source>
</evidence>
<gene>
    <name evidence="3" type="ORF">EDD54_2714</name>
</gene>
<keyword evidence="3" id="KW-0489">Methyltransferase</keyword>
<feature type="region of interest" description="Disordered" evidence="1">
    <location>
        <begin position="239"/>
        <end position="260"/>
    </location>
</feature>
<dbReference type="GO" id="GO:0032259">
    <property type="term" value="P:methylation"/>
    <property type="evidence" value="ECO:0007669"/>
    <property type="project" value="UniProtKB-KW"/>
</dbReference>
<evidence type="ECO:0000313" key="3">
    <source>
        <dbReference type="EMBL" id="TDP84111.1"/>
    </source>
</evidence>
<dbReference type="Proteomes" id="UP000294547">
    <property type="component" value="Unassembled WGS sequence"/>
</dbReference>
<proteinExistence type="predicted"/>
<sequence>MYLDVVDLRDFYAGDHGAMVRSVIGGVVRARWPSVAGDRILGLGFTTPYLALFAGEAERTLAFNPAAQGAVNWPGAGPSSSALVVEDMLPLADAAVDRVLLVHALEMASDPREVLREVWRVLAPGGRMLAVVPNRRGLWARVDSSPFGYGRPFSRGQLTQLLRDSLFSPVGWSEALHMMPLTRRRRRRSWAAWERLGARLWPAFAGVIVVEATKQLYQGIPVARRAKATTRLRPVLLPAPAGVTTRGPSGTVAGGQGSRP</sequence>
<feature type="domain" description="Methyltransferase type 11" evidence="2">
    <location>
        <begin position="85"/>
        <end position="129"/>
    </location>
</feature>
<dbReference type="EMBL" id="SNXY01000008">
    <property type="protein sequence ID" value="TDP84111.1"/>
    <property type="molecule type" value="Genomic_DNA"/>
</dbReference>
<organism evidence="3 4">
    <name type="scientific">Oharaeibacter diazotrophicus</name>
    <dbReference type="NCBI Taxonomy" id="1920512"/>
    <lineage>
        <taxon>Bacteria</taxon>
        <taxon>Pseudomonadati</taxon>
        <taxon>Pseudomonadota</taxon>
        <taxon>Alphaproteobacteria</taxon>
        <taxon>Hyphomicrobiales</taxon>
        <taxon>Pleomorphomonadaceae</taxon>
        <taxon>Oharaeibacter</taxon>
    </lineage>
</organism>
<protein>
    <submittedName>
        <fullName evidence="3">Methyltransferase family protein</fullName>
    </submittedName>
</protein>
<keyword evidence="4" id="KW-1185">Reference proteome</keyword>
<dbReference type="AlphaFoldDB" id="A0A4R6RD02"/>
<comment type="caution">
    <text evidence="3">The sequence shown here is derived from an EMBL/GenBank/DDBJ whole genome shotgun (WGS) entry which is preliminary data.</text>
</comment>
<dbReference type="Pfam" id="PF08241">
    <property type="entry name" value="Methyltransf_11"/>
    <property type="match status" value="1"/>
</dbReference>
<dbReference type="CDD" id="cd02440">
    <property type="entry name" value="AdoMet_MTases"/>
    <property type="match status" value="1"/>
</dbReference>
<evidence type="ECO:0000256" key="1">
    <source>
        <dbReference type="SAM" id="MobiDB-lite"/>
    </source>
</evidence>
<name>A0A4R6RD02_9HYPH</name>
<reference evidence="3 4" key="1">
    <citation type="submission" date="2019-03" db="EMBL/GenBank/DDBJ databases">
        <title>Genomic Encyclopedia of Type Strains, Phase IV (KMG-IV): sequencing the most valuable type-strain genomes for metagenomic binning, comparative biology and taxonomic classification.</title>
        <authorList>
            <person name="Goeker M."/>
        </authorList>
    </citation>
    <scope>NUCLEOTIDE SEQUENCE [LARGE SCALE GENOMIC DNA]</scope>
    <source>
        <strain evidence="3 4">DSM 102969</strain>
    </source>
</reference>
<dbReference type="Gene3D" id="3.40.50.150">
    <property type="entry name" value="Vaccinia Virus protein VP39"/>
    <property type="match status" value="1"/>
</dbReference>
<dbReference type="SUPFAM" id="SSF53335">
    <property type="entry name" value="S-adenosyl-L-methionine-dependent methyltransferases"/>
    <property type="match status" value="1"/>
</dbReference>
<accession>A0A4R6RD02</accession>
<dbReference type="OrthoDB" id="9800231at2"/>
<dbReference type="InterPro" id="IPR029063">
    <property type="entry name" value="SAM-dependent_MTases_sf"/>
</dbReference>
<keyword evidence="3" id="KW-0808">Transferase</keyword>
<dbReference type="RefSeq" id="WP_126539997.1">
    <property type="nucleotide sequence ID" value="NZ_BSPM01000002.1"/>
</dbReference>